<evidence type="ECO:0000313" key="3">
    <source>
        <dbReference type="Proteomes" id="UP000580250"/>
    </source>
</evidence>
<dbReference type="Gene3D" id="1.10.357.40">
    <property type="entry name" value="YbiA-like"/>
    <property type="match status" value="1"/>
</dbReference>
<evidence type="ECO:0000259" key="1">
    <source>
        <dbReference type="Pfam" id="PF08719"/>
    </source>
</evidence>
<dbReference type="OrthoDB" id="206452at2759"/>
<dbReference type="Proteomes" id="UP000580250">
    <property type="component" value="Unassembled WGS sequence"/>
</dbReference>
<protein>
    <recommendedName>
        <fullName evidence="1">NADAR domain-containing protein</fullName>
    </recommendedName>
</protein>
<organism evidence="2 3">
    <name type="scientific">Meloidogyne enterolobii</name>
    <name type="common">Root-knot nematode worm</name>
    <name type="synonym">Meloidogyne mayaguensis</name>
    <dbReference type="NCBI Taxonomy" id="390850"/>
    <lineage>
        <taxon>Eukaryota</taxon>
        <taxon>Metazoa</taxon>
        <taxon>Ecdysozoa</taxon>
        <taxon>Nematoda</taxon>
        <taxon>Chromadorea</taxon>
        <taxon>Rhabditida</taxon>
        <taxon>Tylenchina</taxon>
        <taxon>Tylenchomorpha</taxon>
        <taxon>Tylenchoidea</taxon>
        <taxon>Meloidogynidae</taxon>
        <taxon>Meloidogyninae</taxon>
        <taxon>Meloidogyne</taxon>
    </lineage>
</organism>
<reference evidence="2 3" key="1">
    <citation type="submission" date="2020-08" db="EMBL/GenBank/DDBJ databases">
        <authorList>
            <person name="Koutsovoulos G."/>
            <person name="Danchin GJ E."/>
        </authorList>
    </citation>
    <scope>NUCLEOTIDE SEQUENCE [LARGE SCALE GENOMIC DNA]</scope>
</reference>
<dbReference type="InterPro" id="IPR012816">
    <property type="entry name" value="NADAR"/>
</dbReference>
<proteinExistence type="predicted"/>
<dbReference type="AlphaFoldDB" id="A0A6V7VHV8"/>
<comment type="caution">
    <text evidence="2">The sequence shown here is derived from an EMBL/GenBank/DDBJ whole genome shotgun (WGS) entry which is preliminary data.</text>
</comment>
<feature type="domain" description="NADAR" evidence="1">
    <location>
        <begin position="18"/>
        <end position="186"/>
    </location>
</feature>
<gene>
    <name evidence="2" type="ORF">MENT_LOCUS26189</name>
</gene>
<dbReference type="InterPro" id="IPR037238">
    <property type="entry name" value="YbiA-like_sf"/>
</dbReference>
<accession>A0A6V7VHV8</accession>
<dbReference type="Pfam" id="PF08719">
    <property type="entry name" value="NADAR"/>
    <property type="match status" value="1"/>
</dbReference>
<name>A0A6V7VHV8_MELEN</name>
<dbReference type="CDD" id="cd15457">
    <property type="entry name" value="NADAR"/>
    <property type="match status" value="1"/>
</dbReference>
<dbReference type="EMBL" id="CAJEWN010000237">
    <property type="protein sequence ID" value="CAD2174525.1"/>
    <property type="molecule type" value="Genomic_DNA"/>
</dbReference>
<evidence type="ECO:0000313" key="2">
    <source>
        <dbReference type="EMBL" id="CAD2174525.1"/>
    </source>
</evidence>
<dbReference type="SUPFAM" id="SSF143990">
    <property type="entry name" value="YbiA-like"/>
    <property type="match status" value="1"/>
</dbReference>
<sequence>MRIHKLNSGKNLIAFLGPTDPFSNFFYSKFHFEGEEFSCVEMAFVVKRLRLLELHSMAAEAMSFVHMNTPNQSNNKWGDGHPRELKWYGAEGLTKATPYNRSKVTTKMEKDLIEAIVKQKFRQNEYLEKLLKATNGLYIVEASPDKRWRIVYKKYEQNQLKDYTPENKKYGQNWMGAILTKLREKLIKEEQQTSK</sequence>